<gene>
    <name evidence="2" type="ORF">PPENT_87.1.T1010164</name>
</gene>
<evidence type="ECO:0000256" key="1">
    <source>
        <dbReference type="SAM" id="Phobius"/>
    </source>
</evidence>
<evidence type="ECO:0000313" key="3">
    <source>
        <dbReference type="Proteomes" id="UP000689195"/>
    </source>
</evidence>
<dbReference type="Proteomes" id="UP000689195">
    <property type="component" value="Unassembled WGS sequence"/>
</dbReference>
<feature type="transmembrane region" description="Helical" evidence="1">
    <location>
        <begin position="284"/>
        <end position="304"/>
    </location>
</feature>
<feature type="transmembrane region" description="Helical" evidence="1">
    <location>
        <begin position="238"/>
        <end position="264"/>
    </location>
</feature>
<sequence>MRSLLVLFSLKDELMRKIFVQMMFNLDVHQISLNFLQPFLEFHFQQSSLFSFLSRKFDEAIQKDYFLEQNHLNILNLVFIYFNYFTQDKFKDNKKQFQVLNFKSQIYGQFTQIGFLIILYIFVKYYTKFVYTNCFGFKFIYYIRLMNNTIIQIQGLNFIISIKVFVKQMVYLIKKVYYNQSMLIVGIQYLKFYDIQLLILCLEQEKQFLLFFLFDAQYPQQFLQVKIAKDDIILIKKFLFLTVLIIMQSCPLIQCILLTCILFLDLGQIMNIEFNTNKLDLFIIIWMEAPVMVLMIKIIIFLRIHYFV</sequence>
<dbReference type="AlphaFoldDB" id="A0A8S1WWB5"/>
<comment type="caution">
    <text evidence="2">The sequence shown here is derived from an EMBL/GenBank/DDBJ whole genome shotgun (WGS) entry which is preliminary data.</text>
</comment>
<evidence type="ECO:0000313" key="2">
    <source>
        <dbReference type="EMBL" id="CAD8192449.1"/>
    </source>
</evidence>
<keyword evidence="1" id="KW-0472">Membrane</keyword>
<protein>
    <recommendedName>
        <fullName evidence="4">Transmembrane protein</fullName>
    </recommendedName>
</protein>
<keyword evidence="1" id="KW-0812">Transmembrane</keyword>
<organism evidence="2 3">
    <name type="scientific">Paramecium pentaurelia</name>
    <dbReference type="NCBI Taxonomy" id="43138"/>
    <lineage>
        <taxon>Eukaryota</taxon>
        <taxon>Sar</taxon>
        <taxon>Alveolata</taxon>
        <taxon>Ciliophora</taxon>
        <taxon>Intramacronucleata</taxon>
        <taxon>Oligohymenophorea</taxon>
        <taxon>Peniculida</taxon>
        <taxon>Parameciidae</taxon>
        <taxon>Paramecium</taxon>
    </lineage>
</organism>
<name>A0A8S1WWB5_9CILI</name>
<evidence type="ECO:0008006" key="4">
    <source>
        <dbReference type="Google" id="ProtNLM"/>
    </source>
</evidence>
<feature type="transmembrane region" description="Helical" evidence="1">
    <location>
        <begin position="106"/>
        <end position="127"/>
    </location>
</feature>
<keyword evidence="3" id="KW-1185">Reference proteome</keyword>
<dbReference type="EMBL" id="CAJJDO010000101">
    <property type="protein sequence ID" value="CAD8192449.1"/>
    <property type="molecule type" value="Genomic_DNA"/>
</dbReference>
<keyword evidence="1" id="KW-1133">Transmembrane helix</keyword>
<reference evidence="2" key="1">
    <citation type="submission" date="2021-01" db="EMBL/GenBank/DDBJ databases">
        <authorList>
            <consortium name="Genoscope - CEA"/>
            <person name="William W."/>
        </authorList>
    </citation>
    <scope>NUCLEOTIDE SEQUENCE</scope>
</reference>
<proteinExistence type="predicted"/>
<accession>A0A8S1WWB5</accession>